<feature type="signal peptide" evidence="1">
    <location>
        <begin position="1"/>
        <end position="22"/>
    </location>
</feature>
<proteinExistence type="predicted"/>
<evidence type="ECO:0000313" key="4">
    <source>
        <dbReference type="Proteomes" id="UP000732105"/>
    </source>
</evidence>
<accession>A0ABX1WXQ9</accession>
<organism evidence="3 4">
    <name type="scientific">Marinifilum caeruleilacunae</name>
    <dbReference type="NCBI Taxonomy" id="2499076"/>
    <lineage>
        <taxon>Bacteria</taxon>
        <taxon>Pseudomonadati</taxon>
        <taxon>Bacteroidota</taxon>
        <taxon>Bacteroidia</taxon>
        <taxon>Marinilabiliales</taxon>
        <taxon>Marinifilaceae</taxon>
    </lineage>
</organism>
<evidence type="ECO:0000256" key="1">
    <source>
        <dbReference type="SAM" id="SignalP"/>
    </source>
</evidence>
<reference evidence="3 4" key="1">
    <citation type="submission" date="2018-12" db="EMBL/GenBank/DDBJ databases">
        <title>Marinifilum JC070 sp. nov., a marine bacterium isolated from Yongle Blue Hole in the South China Sea.</title>
        <authorList>
            <person name="Fu T."/>
        </authorList>
    </citation>
    <scope>NUCLEOTIDE SEQUENCE [LARGE SCALE GENOMIC DNA]</scope>
    <source>
        <strain evidence="3 4">JC070</strain>
    </source>
</reference>
<dbReference type="EMBL" id="RZNH01000024">
    <property type="protein sequence ID" value="NOU60910.1"/>
    <property type="molecule type" value="Genomic_DNA"/>
</dbReference>
<dbReference type="PANTHER" id="PTHR42834">
    <property type="entry name" value="ENDONUCLEASE/EXONUCLEASE/PHOSPHATASE FAMILY PROTEIN (AFU_ORTHOLOGUE AFUA_3G09210)"/>
    <property type="match status" value="1"/>
</dbReference>
<feature type="chain" id="PRO_5046954565" description="Endonuclease/exonuclease/phosphatase domain-containing protein" evidence="1">
    <location>
        <begin position="23"/>
        <end position="338"/>
    </location>
</feature>
<keyword evidence="1" id="KW-0732">Signal</keyword>
<dbReference type="Gene3D" id="3.60.10.10">
    <property type="entry name" value="Endonuclease/exonuclease/phosphatase"/>
    <property type="match status" value="1"/>
</dbReference>
<keyword evidence="4" id="KW-1185">Reference proteome</keyword>
<dbReference type="InterPro" id="IPR005135">
    <property type="entry name" value="Endo/exonuclease/phosphatase"/>
</dbReference>
<feature type="domain" description="Endonuclease/exonuclease/phosphatase" evidence="2">
    <location>
        <begin position="26"/>
        <end position="336"/>
    </location>
</feature>
<dbReference type="RefSeq" id="WP_171596181.1">
    <property type="nucleotide sequence ID" value="NZ_RZNH01000024.1"/>
</dbReference>
<dbReference type="PROSITE" id="PS51257">
    <property type="entry name" value="PROKAR_LIPOPROTEIN"/>
    <property type="match status" value="1"/>
</dbReference>
<evidence type="ECO:0000313" key="3">
    <source>
        <dbReference type="EMBL" id="NOU60910.1"/>
    </source>
</evidence>
<dbReference type="PANTHER" id="PTHR42834:SF1">
    <property type="entry name" value="ENDONUCLEASE_EXONUCLEASE_PHOSPHATASE FAMILY PROTEIN (AFU_ORTHOLOGUE AFUA_3G09210)"/>
    <property type="match status" value="1"/>
</dbReference>
<dbReference type="InterPro" id="IPR036691">
    <property type="entry name" value="Endo/exonu/phosph_ase_sf"/>
</dbReference>
<dbReference type="Pfam" id="PF19580">
    <property type="entry name" value="Exo_endo_phos_3"/>
    <property type="match status" value="1"/>
</dbReference>
<sequence length="338" mass="38641">MFKKLLLLISVALVLFSCSEQKKEYTLAFYNVENLFDTINHPVKWDDDFTPEGKLKYSTQRYGDKLEKLSKVLSSIDTLSLPTVIGLCEIENRLVIEDLCKEDALIAGNYKIAHTESPDKRGIDCALIYKSDDFKYLNHEAIGIQFPWEPDYTTRDILHVEGILGKKDTVHIFVNHWPSRRGGQEKSEKNRVFVAEQLRKSVDKIQDKNPMAKIIIMGDFNDEPNNISVTKSLQANNAKTAENTEELHNLMYDLFEAGQGSYNYRGDWNMLDHLIVSKSLIGNKNGLSTTYGSGNLFTEEWICYKNKNGVLVPSRTYGGPNYYGGYSDHFPVYFKITE</sequence>
<dbReference type="Proteomes" id="UP000732105">
    <property type="component" value="Unassembled WGS sequence"/>
</dbReference>
<gene>
    <name evidence="3" type="ORF">ELS83_13885</name>
</gene>
<evidence type="ECO:0000259" key="2">
    <source>
        <dbReference type="Pfam" id="PF19580"/>
    </source>
</evidence>
<comment type="caution">
    <text evidence="3">The sequence shown here is derived from an EMBL/GenBank/DDBJ whole genome shotgun (WGS) entry which is preliminary data.</text>
</comment>
<protein>
    <recommendedName>
        <fullName evidence="2">Endonuclease/exonuclease/phosphatase domain-containing protein</fullName>
    </recommendedName>
</protein>
<name>A0ABX1WXQ9_9BACT</name>
<dbReference type="SUPFAM" id="SSF56219">
    <property type="entry name" value="DNase I-like"/>
    <property type="match status" value="1"/>
</dbReference>